<dbReference type="OrthoDB" id="9769048at2"/>
<dbReference type="AlphaFoldDB" id="A0A1W1HFW6"/>
<feature type="compositionally biased region" description="Low complexity" evidence="8">
    <location>
        <begin position="746"/>
        <end position="755"/>
    </location>
</feature>
<dbReference type="GO" id="GO:1990281">
    <property type="term" value="C:efflux pump complex"/>
    <property type="evidence" value="ECO:0007669"/>
    <property type="project" value="TreeGrafter"/>
</dbReference>
<evidence type="ECO:0000313" key="10">
    <source>
        <dbReference type="Proteomes" id="UP000191931"/>
    </source>
</evidence>
<reference evidence="9 10" key="1">
    <citation type="submission" date="2017-03" db="EMBL/GenBank/DDBJ databases">
        <authorList>
            <person name="Afonso C.L."/>
            <person name="Miller P.J."/>
            <person name="Scott M.A."/>
            <person name="Spackman E."/>
            <person name="Goraichik I."/>
            <person name="Dimitrov K.M."/>
            <person name="Suarez D.L."/>
            <person name="Swayne D.E."/>
        </authorList>
    </citation>
    <scope>NUCLEOTIDE SEQUENCE [LARGE SCALE GENOMIC DNA]</scope>
    <source>
        <strain evidence="9">PRJEB14757</strain>
    </source>
</reference>
<keyword evidence="10" id="KW-1185">Reference proteome</keyword>
<keyword evidence="5" id="KW-0812">Transmembrane</keyword>
<dbReference type="Pfam" id="PF02321">
    <property type="entry name" value="OEP"/>
    <property type="match status" value="1"/>
</dbReference>
<organism evidence="9 10">
    <name type="scientific">Desulfamplus magnetovallimortis</name>
    <dbReference type="NCBI Taxonomy" id="1246637"/>
    <lineage>
        <taxon>Bacteria</taxon>
        <taxon>Pseudomonadati</taxon>
        <taxon>Thermodesulfobacteriota</taxon>
        <taxon>Desulfobacteria</taxon>
        <taxon>Desulfobacterales</taxon>
        <taxon>Desulfobacteraceae</taxon>
        <taxon>Desulfamplus</taxon>
    </lineage>
</organism>
<dbReference type="PANTHER" id="PTHR30026">
    <property type="entry name" value="OUTER MEMBRANE PROTEIN TOLC"/>
    <property type="match status" value="1"/>
</dbReference>
<keyword evidence="7" id="KW-0998">Cell outer membrane</keyword>
<name>A0A1W1HFW6_9BACT</name>
<protein>
    <submittedName>
        <fullName evidence="9">Outer membrane efflux protein (Modular protein)</fullName>
    </submittedName>
</protein>
<comment type="similarity">
    <text evidence="2">Belongs to the outer membrane factor (OMF) (TC 1.B.17) family.</text>
</comment>
<sequence>MYVIINYIFENEAVMIKKFILSTCTTMCLFVFTEIYLLNQANAQLSAHSSVSEAQKKDLFSNNETISLSEIISYTLENNPAIQISRERWQQTEDQYPVAISLPDPQFIVTWFPRPIETRMGPQDWNASISQMIPFPGKLATSGKLVETDVAVAKLKTDATAQNIAFKVAASFHELLYIRQAIAIAEKNLELLQELRLLAETGYAEDKSLFIDVIKTQSKLGQISYDLLLLKELEQTETTAMNALLNRSPDAFIGDLEPPPITYLEYPLEQLYQMADESQEEIAISRLNIKKAEIGVDMAEYVKLPDFKLGLFYASIGNPDVSMPPVDAGEDAVGIQFGLTLPIWAGKNNSRISQARSRVTEEKADASDTANSVRSQIRSLYFKLNNSRRLISLYSDTLLPQAQQSMTLAGNWFQEGKGTFADFVEIQSSVYNFQLSIARARADYGKTMAQIQTLVGKPVDYGYDSTNRETLSQNKKHIDADNHQNSGLSPKAVRELQEAKGLKERSSFITLSPDIEKKLEGIGGKGNAAPPIQMEKLLQNSPGLPLLEGIVLKRNAGIKAAKAKVQAEMNAFTQVENLDQILYRYSAFTEALMNGVGPMESSEPISKAFPFPGVSALKGRAAAQSVKIALAELGMAEREAITAMRKAFWQGIYLDKAYTITSETLELFRKLHKVADSLYQSGKTSFQDVIKITIKLNLLEDNIVSIHESRLNIKSEMLALMDLPRDLSIGVDDFPVGTLGSSYPYDTLPSDTLPPETLPPDTLPPDTLPPDTLPPDTLPPDTLPPISTIYAMAFENRHELIKIRAMITKMEQMLEMAETMILPEPDPGFSRYDDKAVSKVGSAATNPAFATSISPSRGAGSPLKPWIGTTMPWLEQTREEIISLGHTLENKEAETRKMVRNAWSDLEKAIRSARVYGDSILDLSSSALGVSTREYEAGRLTFSEVTASYSEWLNIRLAQAGAIRDIGIARAELQRITGKSF</sequence>
<dbReference type="GO" id="GO:0015562">
    <property type="term" value="F:efflux transmembrane transporter activity"/>
    <property type="evidence" value="ECO:0007669"/>
    <property type="project" value="InterPro"/>
</dbReference>
<keyword evidence="3" id="KW-0813">Transport</keyword>
<keyword evidence="6" id="KW-0472">Membrane</keyword>
<dbReference type="GO" id="GO:0015288">
    <property type="term" value="F:porin activity"/>
    <property type="evidence" value="ECO:0007669"/>
    <property type="project" value="TreeGrafter"/>
</dbReference>
<feature type="region of interest" description="Disordered" evidence="8">
    <location>
        <begin position="745"/>
        <end position="780"/>
    </location>
</feature>
<dbReference type="InterPro" id="IPR051906">
    <property type="entry name" value="TolC-like"/>
</dbReference>
<dbReference type="STRING" id="1246637.MTBBW1_300108"/>
<evidence type="ECO:0000256" key="1">
    <source>
        <dbReference type="ARBA" id="ARBA00004442"/>
    </source>
</evidence>
<dbReference type="Proteomes" id="UP000191931">
    <property type="component" value="Unassembled WGS sequence"/>
</dbReference>
<comment type="subcellular location">
    <subcellularLocation>
        <location evidence="1">Cell outer membrane</location>
    </subcellularLocation>
</comment>
<dbReference type="GO" id="GO:0009279">
    <property type="term" value="C:cell outer membrane"/>
    <property type="evidence" value="ECO:0007669"/>
    <property type="project" value="UniProtKB-SubCell"/>
</dbReference>
<dbReference type="EMBL" id="FWEV01000224">
    <property type="protein sequence ID" value="SLM31377.1"/>
    <property type="molecule type" value="Genomic_DNA"/>
</dbReference>
<dbReference type="SUPFAM" id="SSF56954">
    <property type="entry name" value="Outer membrane efflux proteins (OEP)"/>
    <property type="match status" value="2"/>
</dbReference>
<evidence type="ECO:0000256" key="8">
    <source>
        <dbReference type="SAM" id="MobiDB-lite"/>
    </source>
</evidence>
<gene>
    <name evidence="9" type="ORF">MTBBW1_300108</name>
</gene>
<proteinExistence type="inferred from homology"/>
<keyword evidence="4" id="KW-1134">Transmembrane beta strand</keyword>
<evidence type="ECO:0000256" key="4">
    <source>
        <dbReference type="ARBA" id="ARBA00022452"/>
    </source>
</evidence>
<evidence type="ECO:0000256" key="2">
    <source>
        <dbReference type="ARBA" id="ARBA00007613"/>
    </source>
</evidence>
<feature type="compositionally biased region" description="Pro residues" evidence="8">
    <location>
        <begin position="756"/>
        <end position="780"/>
    </location>
</feature>
<evidence type="ECO:0000256" key="3">
    <source>
        <dbReference type="ARBA" id="ARBA00022448"/>
    </source>
</evidence>
<dbReference type="RefSeq" id="WP_080800104.1">
    <property type="nucleotide sequence ID" value="NZ_LT828541.1"/>
</dbReference>
<dbReference type="Gene3D" id="1.20.1600.10">
    <property type="entry name" value="Outer membrane efflux proteins (OEP)"/>
    <property type="match status" value="2"/>
</dbReference>
<dbReference type="InterPro" id="IPR003423">
    <property type="entry name" value="OMP_efflux"/>
</dbReference>
<evidence type="ECO:0000256" key="6">
    <source>
        <dbReference type="ARBA" id="ARBA00023136"/>
    </source>
</evidence>
<evidence type="ECO:0000256" key="7">
    <source>
        <dbReference type="ARBA" id="ARBA00023237"/>
    </source>
</evidence>
<dbReference type="PANTHER" id="PTHR30026:SF20">
    <property type="entry name" value="OUTER MEMBRANE PROTEIN TOLC"/>
    <property type="match status" value="1"/>
</dbReference>
<evidence type="ECO:0000313" key="9">
    <source>
        <dbReference type="EMBL" id="SLM31377.1"/>
    </source>
</evidence>
<evidence type="ECO:0000256" key="5">
    <source>
        <dbReference type="ARBA" id="ARBA00022692"/>
    </source>
</evidence>
<accession>A0A1W1HFW6</accession>